<evidence type="ECO:0000256" key="5">
    <source>
        <dbReference type="PROSITE-ProRule" id="PRU00047"/>
    </source>
</evidence>
<dbReference type="SUPFAM" id="SSF57756">
    <property type="entry name" value="Retrovirus zinc finger-like domains"/>
    <property type="match status" value="1"/>
</dbReference>
<dbReference type="GO" id="GO:0043023">
    <property type="term" value="F:ribosomal large subunit binding"/>
    <property type="evidence" value="ECO:0007669"/>
    <property type="project" value="TreeGrafter"/>
</dbReference>
<dbReference type="GO" id="GO:1990116">
    <property type="term" value="P:ribosome-associated ubiquitin-dependent protein catabolic process"/>
    <property type="evidence" value="ECO:0007669"/>
    <property type="project" value="TreeGrafter"/>
</dbReference>
<protein>
    <recommendedName>
        <fullName evidence="7">CCHC-type domain-containing protein</fullName>
    </recommendedName>
</protein>
<evidence type="ECO:0000259" key="7">
    <source>
        <dbReference type="PROSITE" id="PS50158"/>
    </source>
</evidence>
<sequence length="1087" mass="122001">MVKVRMNTADVAAEVACLRRLIGMRCANLYDISPRQTYLFKLMNSSGVTESGESEKVLLLMESGVRLHTTAYVRDKSMTPSGFTLKLRKHIRTKRLEDVRQLGYDRIILFQFGLGAHAHYVILELYSQGNILLADSNYVVMTLLRSHRDDDKGLAIMSRHRYPVEACRTFQKTTLTKLQEALSSLSASGHGGSLDADNSTDNDSIKSKNEAKKLPTSGNKVNDGDRSSKLTLKTVLGNILGYGPALSEHIILDAGLLPNMKNDQFVSKIDDNAMQALSQAVARFEDWLADVISGQKIPEGYILMQAKMPGKKENALTQDAISGKVHVLFVFHYDEFCPILLNQFRARELMEFETFDAAMDEFYSKIESQRSEQQKKTKEESAFQKLNKIRTDQVCMKIVCLLSKEVDHSIKMGELIEYNLEEVEAAIVAVRVALAKGMDWQDLARMIKEEKKLGNPVAGLIDKLHLERNCITLLLSNDLDEMDEDEITQPADKVEVDLALSAHANARRWYELKKKQETKQEKTVSAHEKAFKAAERKTKLQLAQEKTVAAISHMRKVHWFEKFNWFISSENYLVISGRDAQQNEMIVRDTCLREICDYVHADLHGASSTVIKNHNPDHPVPPLTLNQAGCFTVCQSQAWDSKIVTSAWWVYPHQVSKTAPTGEYLTVGSFMIRGKKNFLPPHPLVLGFGILFRLDESSLGSHLNERRVRGEDEGFPDSEEPESPILAWKMVFLPAVEDTLEIDAADTEQSPSPAVFERSGALVRNERDNPIDISGDGSHFRNEIDQPPFSPHLAEILDEALSLGPVKGSTKGYMPDSPRMSMTEEDNGTEGPKVASRGNPCLSKAERRKLKKGETGRSDNPMDPQDHEGTRSNILVSEKGKNVDNQKPLRPKVTRGQKGKLKKIKEKYADQDDEERKIRMALLAVRPPESSKICYKCKKPGHLSRDCQEHVEEVAKSVTWEAPFGPTKATTDAPERVFMEEEGIHEITEEEKGRLNELDYFTGAPLVSDVLLYAVPVCGPYNALQSYKYRVKITPGTAKKGKGYGREKELMKACTDAELVASIVGNVKITAWAHSAETETEEGKEVR</sequence>
<feature type="domain" description="CCHC-type" evidence="7">
    <location>
        <begin position="934"/>
        <end position="949"/>
    </location>
</feature>
<dbReference type="Pfam" id="PF05833">
    <property type="entry name" value="NFACT_N"/>
    <property type="match status" value="2"/>
</dbReference>
<dbReference type="PANTHER" id="PTHR15239:SF6">
    <property type="entry name" value="RIBOSOME QUALITY CONTROL COMPLEX SUBUNIT NEMF"/>
    <property type="match status" value="1"/>
</dbReference>
<dbReference type="FunFam" id="2.30.310.10:FF:000002">
    <property type="entry name" value="nuclear export mediator factor Nemf"/>
    <property type="match status" value="1"/>
</dbReference>
<keyword evidence="5" id="KW-0862">Zinc</keyword>
<accession>A0A7I8IX93</accession>
<feature type="compositionally biased region" description="Low complexity" evidence="6">
    <location>
        <begin position="186"/>
        <end position="197"/>
    </location>
</feature>
<dbReference type="PROSITE" id="PS50158">
    <property type="entry name" value="ZF_CCHC"/>
    <property type="match status" value="1"/>
</dbReference>
<keyword evidence="9" id="KW-1185">Reference proteome</keyword>
<dbReference type="EMBL" id="CACRZD030000006">
    <property type="protein sequence ID" value="CAA6662205.1"/>
    <property type="molecule type" value="Genomic_DNA"/>
</dbReference>
<evidence type="ECO:0000256" key="4">
    <source>
        <dbReference type="ARBA" id="ARBA00023054"/>
    </source>
</evidence>
<dbReference type="InterPro" id="IPR021846">
    <property type="entry name" value="NFACT-C"/>
</dbReference>
<gene>
    <name evidence="8" type="ORF">SI7747_06008598</name>
</gene>
<dbReference type="PANTHER" id="PTHR15239">
    <property type="entry name" value="NUCLEAR EXPORT MEDIATOR FACTOR NEMF"/>
    <property type="match status" value="1"/>
</dbReference>
<feature type="region of interest" description="Disordered" evidence="6">
    <location>
        <begin position="805"/>
        <end position="908"/>
    </location>
</feature>
<evidence type="ECO:0000256" key="3">
    <source>
        <dbReference type="ARBA" id="ARBA00022490"/>
    </source>
</evidence>
<reference evidence="8 9" key="1">
    <citation type="submission" date="2019-12" db="EMBL/GenBank/DDBJ databases">
        <authorList>
            <person name="Scholz U."/>
            <person name="Mascher M."/>
            <person name="Fiebig A."/>
        </authorList>
    </citation>
    <scope>NUCLEOTIDE SEQUENCE</scope>
</reference>
<dbReference type="InterPro" id="IPR051608">
    <property type="entry name" value="RQC_Subunit_NEMF"/>
</dbReference>
<dbReference type="Proteomes" id="UP001189122">
    <property type="component" value="Unassembled WGS sequence"/>
</dbReference>
<dbReference type="SMART" id="SM00343">
    <property type="entry name" value="ZnF_C2HC"/>
    <property type="match status" value="1"/>
</dbReference>
<feature type="compositionally biased region" description="Basic and acidic residues" evidence="6">
    <location>
        <begin position="203"/>
        <end position="213"/>
    </location>
</feature>
<dbReference type="Gene3D" id="4.10.60.10">
    <property type="entry name" value="Zinc finger, CCHC-type"/>
    <property type="match status" value="1"/>
</dbReference>
<dbReference type="GO" id="GO:1990112">
    <property type="term" value="C:RQC complex"/>
    <property type="evidence" value="ECO:0007669"/>
    <property type="project" value="TreeGrafter"/>
</dbReference>
<organism evidence="8">
    <name type="scientific">Spirodela intermedia</name>
    <name type="common">Intermediate duckweed</name>
    <dbReference type="NCBI Taxonomy" id="51605"/>
    <lineage>
        <taxon>Eukaryota</taxon>
        <taxon>Viridiplantae</taxon>
        <taxon>Streptophyta</taxon>
        <taxon>Embryophyta</taxon>
        <taxon>Tracheophyta</taxon>
        <taxon>Spermatophyta</taxon>
        <taxon>Magnoliopsida</taxon>
        <taxon>Liliopsida</taxon>
        <taxon>Araceae</taxon>
        <taxon>Lemnoideae</taxon>
        <taxon>Spirodela</taxon>
    </lineage>
</organism>
<proteinExistence type="inferred from homology"/>
<dbReference type="GO" id="GO:0000049">
    <property type="term" value="F:tRNA binding"/>
    <property type="evidence" value="ECO:0007669"/>
    <property type="project" value="TreeGrafter"/>
</dbReference>
<evidence type="ECO:0000313" key="8">
    <source>
        <dbReference type="EMBL" id="CAA2622560.1"/>
    </source>
</evidence>
<dbReference type="GO" id="GO:0005737">
    <property type="term" value="C:cytoplasm"/>
    <property type="evidence" value="ECO:0007669"/>
    <property type="project" value="UniProtKB-SubCell"/>
</dbReference>
<feature type="region of interest" description="Disordered" evidence="6">
    <location>
        <begin position="186"/>
        <end position="225"/>
    </location>
</feature>
<dbReference type="EMBL" id="LR743593">
    <property type="protein sequence ID" value="CAA2622560.1"/>
    <property type="molecule type" value="Genomic_DNA"/>
</dbReference>
<comment type="subcellular location">
    <subcellularLocation>
        <location evidence="1">Cytoplasm</location>
    </subcellularLocation>
</comment>
<keyword evidence="5" id="KW-0863">Zinc-finger</keyword>
<name>A0A7I8IX93_SPIIN</name>
<comment type="similarity">
    <text evidence="2">Belongs to the NEMF family.</text>
</comment>
<dbReference type="InterPro" id="IPR008532">
    <property type="entry name" value="NFACT_RNA-bd"/>
</dbReference>
<keyword evidence="5" id="KW-0479">Metal-binding</keyword>
<dbReference type="GO" id="GO:0008270">
    <property type="term" value="F:zinc ion binding"/>
    <property type="evidence" value="ECO:0007669"/>
    <property type="project" value="UniProtKB-KW"/>
</dbReference>
<dbReference type="AlphaFoldDB" id="A0A7I8IX93"/>
<feature type="compositionally biased region" description="Basic residues" evidence="6">
    <location>
        <begin position="889"/>
        <end position="905"/>
    </location>
</feature>
<feature type="region of interest" description="Disordered" evidence="6">
    <location>
        <begin position="744"/>
        <end position="789"/>
    </location>
</feature>
<evidence type="ECO:0000313" key="9">
    <source>
        <dbReference type="Proteomes" id="UP001189122"/>
    </source>
</evidence>
<keyword evidence="3" id="KW-0963">Cytoplasm</keyword>
<evidence type="ECO:0000256" key="6">
    <source>
        <dbReference type="SAM" id="MobiDB-lite"/>
    </source>
</evidence>
<dbReference type="InterPro" id="IPR036875">
    <property type="entry name" value="Znf_CCHC_sf"/>
</dbReference>
<dbReference type="Pfam" id="PF11923">
    <property type="entry name" value="NFACT-C"/>
    <property type="match status" value="1"/>
</dbReference>
<dbReference type="Pfam" id="PF05670">
    <property type="entry name" value="NFACT-R_1"/>
    <property type="match status" value="1"/>
</dbReference>
<dbReference type="GO" id="GO:0072344">
    <property type="term" value="P:rescue of stalled ribosome"/>
    <property type="evidence" value="ECO:0007669"/>
    <property type="project" value="TreeGrafter"/>
</dbReference>
<evidence type="ECO:0000256" key="2">
    <source>
        <dbReference type="ARBA" id="ARBA00008318"/>
    </source>
</evidence>
<dbReference type="Gene3D" id="2.30.310.10">
    <property type="entry name" value="ibrinogen binding protein from staphylococcus aureus domain"/>
    <property type="match status" value="1"/>
</dbReference>
<dbReference type="Pfam" id="PF00098">
    <property type="entry name" value="zf-CCHC"/>
    <property type="match status" value="1"/>
</dbReference>
<dbReference type="InterPro" id="IPR001878">
    <property type="entry name" value="Znf_CCHC"/>
</dbReference>
<evidence type="ECO:0000256" key="1">
    <source>
        <dbReference type="ARBA" id="ARBA00004496"/>
    </source>
</evidence>
<keyword evidence="4" id="KW-0175">Coiled coil</keyword>